<feature type="transmembrane region" description="Helical" evidence="1">
    <location>
        <begin position="49"/>
        <end position="71"/>
    </location>
</feature>
<reference evidence="2" key="1">
    <citation type="journal article" date="2020" name="Nature">
        <title>Giant virus diversity and host interactions through global metagenomics.</title>
        <authorList>
            <person name="Schulz F."/>
            <person name="Roux S."/>
            <person name="Paez-Espino D."/>
            <person name="Jungbluth S."/>
            <person name="Walsh D.A."/>
            <person name="Denef V.J."/>
            <person name="McMahon K.D."/>
            <person name="Konstantinidis K.T."/>
            <person name="Eloe-Fadrosh E.A."/>
            <person name="Kyrpides N.C."/>
            <person name="Woyke T."/>
        </authorList>
    </citation>
    <scope>NUCLEOTIDE SEQUENCE</scope>
    <source>
        <strain evidence="2">GVMAG-M-3300009180-1</strain>
    </source>
</reference>
<organism evidence="2">
    <name type="scientific">viral metagenome</name>
    <dbReference type="NCBI Taxonomy" id="1070528"/>
    <lineage>
        <taxon>unclassified sequences</taxon>
        <taxon>metagenomes</taxon>
        <taxon>organismal metagenomes</taxon>
    </lineage>
</organism>
<keyword evidence="1" id="KW-0812">Transmembrane</keyword>
<proteinExistence type="predicted"/>
<dbReference type="EMBL" id="MN739012">
    <property type="protein sequence ID" value="QHT35078.1"/>
    <property type="molecule type" value="Genomic_DNA"/>
</dbReference>
<dbReference type="SMART" id="SM01411">
    <property type="entry name" value="Ephrin_rec_like"/>
    <property type="match status" value="1"/>
</dbReference>
<dbReference type="AlphaFoldDB" id="A0A6C0F115"/>
<feature type="transmembrane region" description="Helical" evidence="1">
    <location>
        <begin position="83"/>
        <end position="103"/>
    </location>
</feature>
<evidence type="ECO:0000313" key="2">
    <source>
        <dbReference type="EMBL" id="QHT35078.1"/>
    </source>
</evidence>
<keyword evidence="1" id="KW-1133">Transmembrane helix</keyword>
<accession>A0A6C0F115</accession>
<dbReference type="SUPFAM" id="SSF57184">
    <property type="entry name" value="Growth factor receptor domain"/>
    <property type="match status" value="1"/>
</dbReference>
<evidence type="ECO:0008006" key="3">
    <source>
        <dbReference type="Google" id="ProtNLM"/>
    </source>
</evidence>
<sequence>MSDFINPSGVDEILQNEARNLANKLNSVNNTIASEKRIIQLNDSYSKRMAAYTNIVMVFVVALAIAIVMKLLKNNTPFVSDTVLSIVYIILISSSIIYSMFLLSDIISREKNDFDKLDLPPPKAVFTKSSTSSEPTELEVKSMLPGYCIGSNCCSVSMATIWDSTSKACKSGCAPGTYKDSTGGCVACAIGTSKTSSDISACTKCNSTQYTESTGATYCLQCPANKVANANGSACID</sequence>
<keyword evidence="1" id="KW-0472">Membrane</keyword>
<dbReference type="InterPro" id="IPR009030">
    <property type="entry name" value="Growth_fac_rcpt_cys_sf"/>
</dbReference>
<evidence type="ECO:0000256" key="1">
    <source>
        <dbReference type="SAM" id="Phobius"/>
    </source>
</evidence>
<name>A0A6C0F115_9ZZZZ</name>
<protein>
    <recommendedName>
        <fullName evidence="3">Tyrosine-protein kinase ephrin type A/B receptor-like domain-containing protein</fullName>
    </recommendedName>
</protein>
<dbReference type="Gene3D" id="2.10.50.10">
    <property type="entry name" value="Tumor Necrosis Factor Receptor, subunit A, domain 2"/>
    <property type="match status" value="1"/>
</dbReference>